<keyword evidence="5" id="KW-1185">Reference proteome</keyword>
<proteinExistence type="predicted"/>
<feature type="region of interest" description="Disordered" evidence="2">
    <location>
        <begin position="38"/>
        <end position="72"/>
    </location>
</feature>
<gene>
    <name evidence="4" type="ORF">SLS53_001905</name>
</gene>
<evidence type="ECO:0000313" key="4">
    <source>
        <dbReference type="EMBL" id="KAK7746718.1"/>
    </source>
</evidence>
<dbReference type="InterPro" id="IPR000727">
    <property type="entry name" value="T_SNARE_dom"/>
</dbReference>
<feature type="compositionally biased region" description="Low complexity" evidence="2">
    <location>
        <begin position="676"/>
        <end position="685"/>
    </location>
</feature>
<evidence type="ECO:0000256" key="1">
    <source>
        <dbReference type="SAM" id="Coils"/>
    </source>
</evidence>
<evidence type="ECO:0000259" key="3">
    <source>
        <dbReference type="PROSITE" id="PS50192"/>
    </source>
</evidence>
<dbReference type="PANTHER" id="PTHR47357">
    <property type="entry name" value="COP1-INTERACTIVE PROTEIN 1"/>
    <property type="match status" value="1"/>
</dbReference>
<evidence type="ECO:0000313" key="5">
    <source>
        <dbReference type="Proteomes" id="UP001320245"/>
    </source>
</evidence>
<accession>A0AAN9YIX1</accession>
<dbReference type="GO" id="GO:0005200">
    <property type="term" value="F:structural constituent of cytoskeleton"/>
    <property type="evidence" value="ECO:0007669"/>
    <property type="project" value="TreeGrafter"/>
</dbReference>
<name>A0AAN9YIX1_9PEZI</name>
<keyword evidence="1" id="KW-0175">Coiled coil</keyword>
<protein>
    <recommendedName>
        <fullName evidence="3">t-SNARE coiled-coil homology domain-containing protein</fullName>
    </recommendedName>
</protein>
<dbReference type="PROSITE" id="PS50192">
    <property type="entry name" value="T_SNARE"/>
    <property type="match status" value="1"/>
</dbReference>
<dbReference type="PANTHER" id="PTHR47357:SF1">
    <property type="entry name" value="SPINDLE POLE BODY COMPONENT 110"/>
    <property type="match status" value="1"/>
</dbReference>
<dbReference type="AlphaFoldDB" id="A0AAN9YIX1"/>
<dbReference type="GO" id="GO:0005856">
    <property type="term" value="C:cytoskeleton"/>
    <property type="evidence" value="ECO:0007669"/>
    <property type="project" value="TreeGrafter"/>
</dbReference>
<dbReference type="Proteomes" id="UP001320245">
    <property type="component" value="Unassembled WGS sequence"/>
</dbReference>
<evidence type="ECO:0000256" key="2">
    <source>
        <dbReference type="SAM" id="MobiDB-lite"/>
    </source>
</evidence>
<reference evidence="4 5" key="1">
    <citation type="journal article" date="2023" name="PLoS ONE">
        <title>Cytospora paraplurivora sp. nov. isolated from orchards with fruit tree decline syndrome in Ontario, Canada.</title>
        <authorList>
            <person name="Ilyukhin E."/>
            <person name="Nguyen H.D.T."/>
            <person name="Castle A.J."/>
            <person name="Ellouze W."/>
        </authorList>
    </citation>
    <scope>NUCLEOTIDE SEQUENCE [LARGE SCALE GENOMIC DNA]</scope>
    <source>
        <strain evidence="4 5">FDS-564</strain>
    </source>
</reference>
<comment type="caution">
    <text evidence="4">The sequence shown here is derived from an EMBL/GenBank/DDBJ whole genome shotgun (WGS) entry which is preliminary data.</text>
</comment>
<feature type="coiled-coil region" evidence="1">
    <location>
        <begin position="432"/>
        <end position="466"/>
    </location>
</feature>
<feature type="region of interest" description="Disordered" evidence="2">
    <location>
        <begin position="173"/>
        <end position="274"/>
    </location>
</feature>
<feature type="region of interest" description="Disordered" evidence="2">
    <location>
        <begin position="655"/>
        <end position="698"/>
    </location>
</feature>
<dbReference type="EMBL" id="JAJSPL020000005">
    <property type="protein sequence ID" value="KAK7746718.1"/>
    <property type="molecule type" value="Genomic_DNA"/>
</dbReference>
<sequence length="724" mass="79730">MDGGKASGSVPAAPHKRNADDRTITVLDFDIPLRSISTPLGLKRKRQRHSTGSFGPPSKRYRQDDSGGKSYVGEDENEVVHIFPLRQILDSRIRRRIRRNGLSEEMNTILAEKRTRRRKTEEEVQRLRDEMAGKDAEIERLRGTESSMMILEPEGRDMTRLQELEKRVAQLKEELSNTSSAHLESTQHDDSGIGMSDGLWDNDSDDGRMDVDDEDTFGNSTAAELQCNTTPGHPAKTWACDSSPLRNSGPTLISPPSTSPTRPLSPNTERRQEPSLFCNNSTMTTIITTCDASLQVCIPGPEEVRMEEEANSLRSELASLHHSLQPLEAHMREKLSDDQRGCNDMDFDLQLDILLQDQAEKAARLAELQSLLSSLSSAPSENSKEDFTDQVTSLKRLAETLRSVRPALVDLSPGDALPDGVDAVLDLAIQRLRHLSRESREKDESLKEIEESLKEMDDSLKEIDESFKEKDEVLKQREAMIQHQDEIIKDGDRLIDERDSQIRDRDSRISALELDVQRLNSNITDLEALARRLGEGETLLRSQLNAERETSSRRDETLRDTEAKLTDVLEQAAALRAQLAERDMQLIHRDARLAGLRGEVERLGGALAEAHGQLRAARGDAARDKVKAQNAVVAMRAQLLQALSVGEGFLGLGVSSDPSSSAAAEGVEAVPKEEPGSVGQQSAGAGEAGEAGDMKGSESRVVDLAALPAVPTGELGTSGTAWKV</sequence>
<feature type="domain" description="T-SNARE coiled-coil homology" evidence="3">
    <location>
        <begin position="450"/>
        <end position="512"/>
    </location>
</feature>
<feature type="compositionally biased region" description="Low complexity" evidence="2">
    <location>
        <begin position="250"/>
        <end position="267"/>
    </location>
</feature>
<organism evidence="4 5">
    <name type="scientific">Cytospora paraplurivora</name>
    <dbReference type="NCBI Taxonomy" id="2898453"/>
    <lineage>
        <taxon>Eukaryota</taxon>
        <taxon>Fungi</taxon>
        <taxon>Dikarya</taxon>
        <taxon>Ascomycota</taxon>
        <taxon>Pezizomycotina</taxon>
        <taxon>Sordariomycetes</taxon>
        <taxon>Sordariomycetidae</taxon>
        <taxon>Diaporthales</taxon>
        <taxon>Cytosporaceae</taxon>
        <taxon>Cytospora</taxon>
    </lineage>
</organism>
<feature type="compositionally biased region" description="Polar residues" evidence="2">
    <location>
        <begin position="217"/>
        <end position="231"/>
    </location>
</feature>
<feature type="region of interest" description="Disordered" evidence="2">
    <location>
        <begin position="1"/>
        <end position="24"/>
    </location>
</feature>